<reference evidence="2" key="1">
    <citation type="journal article" date="2014" name="Stand. Genomic Sci.">
        <title>Genome sequence of the exopolysaccharide-producing Salipiger mucosus type strain (DSM 16094(T)), a moderately halophilic member of the Roseobacter clade.</title>
        <authorList>
            <person name="Riedel T."/>
            <person name="Spring S."/>
            <person name="Fiebig A."/>
            <person name="Petersen J."/>
            <person name="Kyrpides N.C."/>
            <person name="Goker M."/>
            <person name="Klenk H.P."/>
        </authorList>
    </citation>
    <scope>NUCLEOTIDE SEQUENCE [LARGE SCALE GENOMIC DNA]</scope>
    <source>
        <strain evidence="2">DSM 16094</strain>
    </source>
</reference>
<dbReference type="NCBIfam" id="TIGR02453">
    <property type="entry name" value="TIGR02453 family protein"/>
    <property type="match status" value="1"/>
</dbReference>
<evidence type="ECO:0008006" key="3">
    <source>
        <dbReference type="Google" id="ProtNLM"/>
    </source>
</evidence>
<protein>
    <recommendedName>
        <fullName evidence="3">TIGR02453 family protein</fullName>
    </recommendedName>
</protein>
<dbReference type="AlphaFoldDB" id="S9QGI7"/>
<dbReference type="EMBL" id="APVH01000038">
    <property type="protein sequence ID" value="EPX78703.1"/>
    <property type="molecule type" value="Genomic_DNA"/>
</dbReference>
<sequence length="214" mass="23712">MTAYHIDLSEFAPRARAFLEELEAQNTRAWFRANKARYDAELKRPAERLLHQVAAALAKDAGQPVRSKLFRPHRDVRFSADKTPYHAHLHAAWSVSDGRGWYFGLAPGYATAGAGIMRFDTEQMAHWQEAVRGDTGASLEGLLAEMGARLDPPAPDAGSAPDDEAHPRADLLKRTGLVVWKDDLFETLSPDPTAALTGTFARMQPLQHWLASNL</sequence>
<organism evidence="1 2">
    <name type="scientific">Salipiger mucosus DSM 16094</name>
    <dbReference type="NCBI Taxonomy" id="1123237"/>
    <lineage>
        <taxon>Bacteria</taxon>
        <taxon>Pseudomonadati</taxon>
        <taxon>Pseudomonadota</taxon>
        <taxon>Alphaproteobacteria</taxon>
        <taxon>Rhodobacterales</taxon>
        <taxon>Roseobacteraceae</taxon>
        <taxon>Salipiger</taxon>
    </lineage>
</organism>
<dbReference type="RefSeq" id="WP_020040379.1">
    <property type="nucleotide sequence ID" value="NZ_KE557279.1"/>
</dbReference>
<comment type="caution">
    <text evidence="1">The sequence shown here is derived from an EMBL/GenBank/DDBJ whole genome shotgun (WGS) entry which is preliminary data.</text>
</comment>
<dbReference type="OrthoDB" id="9794241at2"/>
<proteinExistence type="predicted"/>
<evidence type="ECO:0000313" key="2">
    <source>
        <dbReference type="Proteomes" id="UP000015347"/>
    </source>
</evidence>
<gene>
    <name evidence="1" type="ORF">Salmuc_04285</name>
</gene>
<dbReference type="PANTHER" id="PTHR36452:SF1">
    <property type="entry name" value="DUF2461 DOMAIN-CONTAINING PROTEIN"/>
    <property type="match status" value="1"/>
</dbReference>
<dbReference type="Pfam" id="PF09365">
    <property type="entry name" value="DUF2461"/>
    <property type="match status" value="1"/>
</dbReference>
<dbReference type="PANTHER" id="PTHR36452">
    <property type="entry name" value="CHROMOSOME 12, WHOLE GENOME SHOTGUN SEQUENCE"/>
    <property type="match status" value="1"/>
</dbReference>
<dbReference type="eggNOG" id="COG5587">
    <property type="taxonomic scope" value="Bacteria"/>
</dbReference>
<evidence type="ECO:0000313" key="1">
    <source>
        <dbReference type="EMBL" id="EPX78703.1"/>
    </source>
</evidence>
<dbReference type="HOGENOM" id="CLU_036742_2_2_5"/>
<name>S9QGI7_9RHOB</name>
<dbReference type="InterPro" id="IPR012808">
    <property type="entry name" value="CHP02453"/>
</dbReference>
<dbReference type="STRING" id="1123237.Salmuc_04285"/>
<dbReference type="Proteomes" id="UP000015347">
    <property type="component" value="Unassembled WGS sequence"/>
</dbReference>
<accession>S9QGI7</accession>
<keyword evidence="2" id="KW-1185">Reference proteome</keyword>